<feature type="chain" id="PRO_5045070501" description="Glycoprotein" evidence="2">
    <location>
        <begin position="27"/>
        <end position="694"/>
    </location>
</feature>
<dbReference type="RefSeq" id="WP_137092901.1">
    <property type="nucleotide sequence ID" value="NZ_SWMS01000001.1"/>
</dbReference>
<feature type="transmembrane region" description="Helical" evidence="1">
    <location>
        <begin position="661"/>
        <end position="681"/>
    </location>
</feature>
<dbReference type="Proteomes" id="UP000309992">
    <property type="component" value="Unassembled WGS sequence"/>
</dbReference>
<feature type="signal peptide" evidence="2">
    <location>
        <begin position="1"/>
        <end position="26"/>
    </location>
</feature>
<accession>A0ABY2SC60</accession>
<dbReference type="Pfam" id="PF19516">
    <property type="entry name" value="DUF6049"/>
    <property type="match status" value="1"/>
</dbReference>
<evidence type="ECO:0000313" key="4">
    <source>
        <dbReference type="Proteomes" id="UP000309992"/>
    </source>
</evidence>
<evidence type="ECO:0000256" key="2">
    <source>
        <dbReference type="SAM" id="SignalP"/>
    </source>
</evidence>
<keyword evidence="1" id="KW-0812">Transmembrane</keyword>
<evidence type="ECO:0000313" key="3">
    <source>
        <dbReference type="EMBL" id="TKG73311.1"/>
    </source>
</evidence>
<dbReference type="EMBL" id="SWMS01000001">
    <property type="protein sequence ID" value="TKG73311.1"/>
    <property type="molecule type" value="Genomic_DNA"/>
</dbReference>
<evidence type="ECO:0008006" key="5">
    <source>
        <dbReference type="Google" id="ProtNLM"/>
    </source>
</evidence>
<sequence>MNKLSAFALALALCIAQGLLGVTGSAAQPLDTPNRLRLDLEQLSPRIVTPQEDTLVVTGNVTNVGDRPITEIVARLQLGAPQTSDDELEQTLTEAPPTDSGASEWESVADTLQPGDTARVTLTVPIDQLPLSAPGVYPLLVNVNGTPAYGGAARLASVSTLLPVIDPPSEAAPASVSMLWPITSSKPQVVSSPHGGPLVLADDILAAELKPGGRLDALVAAAASQRDNPAVFGSLCFAIDPELLDTVELMSRGYQVRTPSGELPGSGREAAAEWLEKLRDLVAAHCVIQLPYADADLTAVSRVNTATDLVGTALNGTSILQKLGVQPKPGLVWPGSALDEPALRRVADAGVTTLITDPLQQASRHPGVRSLPYDSLTSVALGGARSTATSAQTPADQPNIATQNGIAALAFHAGLGEEPEGPVLVAPPRRWDAPVGELAAFLDSFAGLQAAGMVEPTSLDEVLAGPPEDGAAADGDTGTLDSAFSVPGDVIAELSELESVAADLQGAMSVDPTRQVQPAAIIQPLHNAVLRATSTAWQSSSSLGKAAARAATAQLTTLRRQVTVTTLSQSVSLASGSSPLPVTLSNSLPVAITVRIRLENNAGLRPAHMPDSLLSANSKIPQYIPAEALRSGRFNLDVSLTTPGGTELGTPARLDFSSSELGVVTVVLTATAAGALVLLSGRRIYRRLKARKGT</sequence>
<proteinExistence type="predicted"/>
<keyword evidence="1" id="KW-0472">Membrane</keyword>
<dbReference type="PROSITE" id="PS00430">
    <property type="entry name" value="TONB_DEPENDENT_REC_1"/>
    <property type="match status" value="1"/>
</dbReference>
<keyword evidence="4" id="KW-1185">Reference proteome</keyword>
<gene>
    <name evidence="3" type="ORF">FCN18_01640</name>
</gene>
<dbReference type="InterPro" id="IPR046112">
    <property type="entry name" value="DUF6049"/>
</dbReference>
<evidence type="ECO:0000256" key="1">
    <source>
        <dbReference type="SAM" id="Phobius"/>
    </source>
</evidence>
<comment type="caution">
    <text evidence="3">The sequence shown here is derived from an EMBL/GenBank/DDBJ whole genome shotgun (WGS) entry which is preliminary data.</text>
</comment>
<reference evidence="3 4" key="1">
    <citation type="journal article" date="2015" name="Antonie Van Leeuwenhoek">
        <title>Prauserella endophytica sp. nov., an endophytic actinobacterium isolated from Tamarix taklamakanensis.</title>
        <authorList>
            <person name="Liu J.M."/>
            <person name="Habden X."/>
            <person name="Guo L."/>
            <person name="Tuo L."/>
            <person name="Jiang Z.K."/>
            <person name="Liu S.W."/>
            <person name="Liu X.F."/>
            <person name="Chen L."/>
            <person name="Li R.F."/>
            <person name="Zhang Y.Q."/>
            <person name="Sun C.H."/>
        </authorList>
    </citation>
    <scope>NUCLEOTIDE SEQUENCE [LARGE SCALE GENOMIC DNA]</scope>
    <source>
        <strain evidence="3 4">CGMCC 4.7182</strain>
    </source>
</reference>
<organism evidence="3 4">
    <name type="scientific">Prauserella endophytica</name>
    <dbReference type="NCBI Taxonomy" id="1592324"/>
    <lineage>
        <taxon>Bacteria</taxon>
        <taxon>Bacillati</taxon>
        <taxon>Actinomycetota</taxon>
        <taxon>Actinomycetes</taxon>
        <taxon>Pseudonocardiales</taxon>
        <taxon>Pseudonocardiaceae</taxon>
        <taxon>Prauserella</taxon>
        <taxon>Prauserella coralliicola group</taxon>
    </lineage>
</organism>
<name>A0ABY2SC60_9PSEU</name>
<protein>
    <recommendedName>
        <fullName evidence="5">Glycoprotein</fullName>
    </recommendedName>
</protein>
<keyword evidence="1" id="KW-1133">Transmembrane helix</keyword>
<dbReference type="InterPro" id="IPR010916">
    <property type="entry name" value="TonB_box_CS"/>
</dbReference>
<keyword evidence="2" id="KW-0732">Signal</keyword>